<organism evidence="2 3">
    <name type="scientific">Thioalkalicoccus limnaeus</name>
    <dbReference type="NCBI Taxonomy" id="120681"/>
    <lineage>
        <taxon>Bacteria</taxon>
        <taxon>Pseudomonadati</taxon>
        <taxon>Pseudomonadota</taxon>
        <taxon>Gammaproteobacteria</taxon>
        <taxon>Chromatiales</taxon>
        <taxon>Chromatiaceae</taxon>
        <taxon>Thioalkalicoccus</taxon>
    </lineage>
</organism>
<dbReference type="EMBL" id="JBDKXB010000004">
    <property type="protein sequence ID" value="MEY6431855.1"/>
    <property type="molecule type" value="Genomic_DNA"/>
</dbReference>
<evidence type="ECO:0000259" key="1">
    <source>
        <dbReference type="PROSITE" id="PS50206"/>
    </source>
</evidence>
<feature type="domain" description="Rhodanese" evidence="1">
    <location>
        <begin position="15"/>
        <end position="109"/>
    </location>
</feature>
<reference evidence="2 3" key="1">
    <citation type="submission" date="2024-05" db="EMBL/GenBank/DDBJ databases">
        <title>Genome Sequence and Characterization of the New Strain Purple Sulfur Bacterium of Genus Thioalkalicoccus.</title>
        <authorList>
            <person name="Bryantseva I.A."/>
            <person name="Kyndt J.A."/>
            <person name="Imhoff J.F."/>
        </authorList>
    </citation>
    <scope>NUCLEOTIDE SEQUENCE [LARGE SCALE GENOMIC DNA]</scope>
    <source>
        <strain evidence="2 3">Um2</strain>
    </source>
</reference>
<proteinExistence type="predicted"/>
<dbReference type="InterPro" id="IPR001763">
    <property type="entry name" value="Rhodanese-like_dom"/>
</dbReference>
<comment type="caution">
    <text evidence="2">The sequence shown here is derived from an EMBL/GenBank/DDBJ whole genome shotgun (WGS) entry which is preliminary data.</text>
</comment>
<dbReference type="RefSeq" id="WP_369666233.1">
    <property type="nucleotide sequence ID" value="NZ_JBDKXB010000004.1"/>
</dbReference>
<dbReference type="InterPro" id="IPR036873">
    <property type="entry name" value="Rhodanese-like_dom_sf"/>
</dbReference>
<protein>
    <submittedName>
        <fullName evidence="2">Rhodanese-like domain-containing protein</fullName>
    </submittedName>
</protein>
<dbReference type="Proteomes" id="UP001564408">
    <property type="component" value="Unassembled WGS sequence"/>
</dbReference>
<dbReference type="PANTHER" id="PTHR43031:SF1">
    <property type="entry name" value="PYRIDINE NUCLEOTIDE-DISULPHIDE OXIDOREDUCTASE"/>
    <property type="match status" value="1"/>
</dbReference>
<gene>
    <name evidence="2" type="ORF">ABC977_05460</name>
</gene>
<accession>A0ABV4BBI5</accession>
<dbReference type="Pfam" id="PF00581">
    <property type="entry name" value="Rhodanese"/>
    <property type="match status" value="1"/>
</dbReference>
<evidence type="ECO:0000313" key="3">
    <source>
        <dbReference type="Proteomes" id="UP001564408"/>
    </source>
</evidence>
<name>A0ABV4BBI5_9GAMM</name>
<dbReference type="PROSITE" id="PS50206">
    <property type="entry name" value="RHODANESE_3"/>
    <property type="match status" value="1"/>
</dbReference>
<keyword evidence="3" id="KW-1185">Reference proteome</keyword>
<dbReference type="PANTHER" id="PTHR43031">
    <property type="entry name" value="FAD-DEPENDENT OXIDOREDUCTASE"/>
    <property type="match status" value="1"/>
</dbReference>
<dbReference type="SUPFAM" id="SSF52821">
    <property type="entry name" value="Rhodanese/Cell cycle control phosphatase"/>
    <property type="match status" value="1"/>
</dbReference>
<dbReference type="SMART" id="SM00450">
    <property type="entry name" value="RHOD"/>
    <property type="match status" value="1"/>
</dbReference>
<dbReference type="CDD" id="cd00158">
    <property type="entry name" value="RHOD"/>
    <property type="match status" value="1"/>
</dbReference>
<sequence length="115" mass="12732">MNRLTRDELKQWIDHGEAGWLINVLDPTAFEQARIPGSHNISIGSKDFEARVETLTGGKDCRIVVYCSSFECDASEAAAKRLAQAGFGQVYRYEGGMKDWREAAYPVEGESGSVD</sequence>
<dbReference type="InterPro" id="IPR050229">
    <property type="entry name" value="GlpE_sulfurtransferase"/>
</dbReference>
<dbReference type="Gene3D" id="3.40.250.10">
    <property type="entry name" value="Rhodanese-like domain"/>
    <property type="match status" value="1"/>
</dbReference>
<evidence type="ECO:0000313" key="2">
    <source>
        <dbReference type="EMBL" id="MEY6431855.1"/>
    </source>
</evidence>